<evidence type="ECO:0000256" key="8">
    <source>
        <dbReference type="RuleBase" id="RU004190"/>
    </source>
</evidence>
<comment type="similarity">
    <text evidence="1 8">Belongs to the mannose-6-phosphate isomerase type 2 family.</text>
</comment>
<feature type="domain" description="Mannose-6-phosphate isomerase type II C-terminal" evidence="10">
    <location>
        <begin position="367"/>
        <end position="481"/>
    </location>
</feature>
<dbReference type="InterPro" id="IPR029044">
    <property type="entry name" value="Nucleotide-diphossugar_trans"/>
</dbReference>
<comment type="caution">
    <text evidence="12">The sequence shown here is derived from an EMBL/GenBank/DDBJ whole genome shotgun (WGS) entry which is preliminary data.</text>
</comment>
<dbReference type="AlphaFoldDB" id="A0A512H7D6"/>
<evidence type="ECO:0000256" key="6">
    <source>
        <dbReference type="ARBA" id="ARBA00023134"/>
    </source>
</evidence>
<proteinExistence type="inferred from homology"/>
<keyword evidence="6" id="KW-0342">GTP-binding</keyword>
<dbReference type="InterPro" id="IPR049577">
    <property type="entry name" value="GMPP_N"/>
</dbReference>
<dbReference type="InterPro" id="IPR011051">
    <property type="entry name" value="RmlC_Cupin_sf"/>
</dbReference>
<evidence type="ECO:0000313" key="12">
    <source>
        <dbReference type="EMBL" id="GEO81366.1"/>
    </source>
</evidence>
<dbReference type="RefSeq" id="WP_246135450.1">
    <property type="nucleotide sequence ID" value="NZ_BJZO01000034.1"/>
</dbReference>
<dbReference type="Pfam" id="PF01050">
    <property type="entry name" value="MannoseP_isomer"/>
    <property type="match status" value="1"/>
</dbReference>
<evidence type="ECO:0000256" key="4">
    <source>
        <dbReference type="ARBA" id="ARBA00022695"/>
    </source>
</evidence>
<dbReference type="EC" id="2.7.7.13" evidence="2"/>
<organism evidence="12 13">
    <name type="scientific">Pararhodospirillum oryzae</name>
    <dbReference type="NCBI Taxonomy" id="478448"/>
    <lineage>
        <taxon>Bacteria</taxon>
        <taxon>Pseudomonadati</taxon>
        <taxon>Pseudomonadota</taxon>
        <taxon>Alphaproteobacteria</taxon>
        <taxon>Rhodospirillales</taxon>
        <taxon>Rhodospirillaceae</taxon>
        <taxon>Pararhodospirillum</taxon>
    </lineage>
</organism>
<feature type="domain" description="Nucleotidyl transferase" evidence="9">
    <location>
        <begin position="20"/>
        <end position="302"/>
    </location>
</feature>
<keyword evidence="5" id="KW-0547">Nucleotide-binding</keyword>
<evidence type="ECO:0000259" key="11">
    <source>
        <dbReference type="Pfam" id="PF22640"/>
    </source>
</evidence>
<dbReference type="EMBL" id="BJZO01000034">
    <property type="protein sequence ID" value="GEO81366.1"/>
    <property type="molecule type" value="Genomic_DNA"/>
</dbReference>
<dbReference type="GO" id="GO:0005525">
    <property type="term" value="F:GTP binding"/>
    <property type="evidence" value="ECO:0007669"/>
    <property type="project" value="UniProtKB-KW"/>
</dbReference>
<dbReference type="NCBIfam" id="TIGR01479">
    <property type="entry name" value="GMP_PMI"/>
    <property type="match status" value="1"/>
</dbReference>
<comment type="catalytic activity">
    <reaction evidence="7">
        <text>alpha-D-mannose 1-phosphate + GTP + H(+) = GDP-alpha-D-mannose + diphosphate</text>
        <dbReference type="Rhea" id="RHEA:15229"/>
        <dbReference type="ChEBI" id="CHEBI:15378"/>
        <dbReference type="ChEBI" id="CHEBI:33019"/>
        <dbReference type="ChEBI" id="CHEBI:37565"/>
        <dbReference type="ChEBI" id="CHEBI:57527"/>
        <dbReference type="ChEBI" id="CHEBI:58409"/>
        <dbReference type="EC" id="2.7.7.13"/>
    </reaction>
</comment>
<dbReference type="InterPro" id="IPR006375">
    <property type="entry name" value="Man1P_GuaTrfase/Man6P_Isoase"/>
</dbReference>
<evidence type="ECO:0000256" key="3">
    <source>
        <dbReference type="ARBA" id="ARBA00022679"/>
    </source>
</evidence>
<keyword evidence="4 12" id="KW-0548">Nucleotidyltransferase</keyword>
<feature type="domain" description="MannoseP isomerase/GMP-like beta-helix" evidence="11">
    <location>
        <begin position="315"/>
        <end position="363"/>
    </location>
</feature>
<gene>
    <name evidence="12" type="ORF">ROR02_14970</name>
</gene>
<keyword evidence="3 12" id="KW-0808">Transferase</keyword>
<keyword evidence="12" id="KW-0413">Isomerase</keyword>
<dbReference type="GO" id="GO:0004475">
    <property type="term" value="F:mannose-1-phosphate guanylyltransferase (GTP) activity"/>
    <property type="evidence" value="ECO:0007669"/>
    <property type="project" value="UniProtKB-EC"/>
</dbReference>
<dbReference type="InterPro" id="IPR051161">
    <property type="entry name" value="Mannose-6P_isomerase_type2"/>
</dbReference>
<sequence length="490" mass="53564">MADPLVPVSAGAFAGPMVVPVVLSGGAGTRLWPMSRGAYPKQFLPLAGENSLLQETLERLSGPLFHPPMVVCNEEHRFVVAEQSRAIGLPPAAIVLEPVGRNTAPAAAIAALLIRERFPGALALLAPSDHVITYPGRFRDIVAAAVPAARAGRVVTFGVVPDKPETGYGYIRVGRELSEAPPACAVERFIEKPDRDKAQAMLDQGGHLWNGGLFLFDPEIFLAELKRFAPRLLEGAQEALAKADRDHDFTRLDREAFEAIPGDSIDYAVMEHTDRAAVIATDVGWSDLGAWSALWDIAPHDEAGNVVRGDVLVRNTTNSYIRSEGPLVAVTGVDDLMVVATDDAVMVVPRERAQDVKALAEELKAQGRREHAQHTTVYRPWGTYRGIDHGERHQVKHIVVKPGGCLSLQMHHHRAEHWIVVRGTARVTQGERVFLLHENQSTYIPEGTVHRLENPGILPLSLIEVQSGSYLGEDDIVRFEDNYGRKEATS</sequence>
<dbReference type="GO" id="GO:0000271">
    <property type="term" value="P:polysaccharide biosynthetic process"/>
    <property type="evidence" value="ECO:0007669"/>
    <property type="project" value="InterPro"/>
</dbReference>
<evidence type="ECO:0000259" key="10">
    <source>
        <dbReference type="Pfam" id="PF01050"/>
    </source>
</evidence>
<dbReference type="InterPro" id="IPR054566">
    <property type="entry name" value="ManC/GMP-like_b-helix"/>
</dbReference>
<reference evidence="12 13" key="1">
    <citation type="submission" date="2019-07" db="EMBL/GenBank/DDBJ databases">
        <title>Whole genome shotgun sequence of Rhodospirillum oryzae NBRC 107573.</title>
        <authorList>
            <person name="Hosoyama A."/>
            <person name="Uohara A."/>
            <person name="Ohji S."/>
            <person name="Ichikawa N."/>
        </authorList>
    </citation>
    <scope>NUCLEOTIDE SEQUENCE [LARGE SCALE GENOMIC DNA]</scope>
    <source>
        <strain evidence="12 13">NBRC 107573</strain>
    </source>
</reference>
<dbReference type="SUPFAM" id="SSF53448">
    <property type="entry name" value="Nucleotide-diphospho-sugar transferases"/>
    <property type="match status" value="1"/>
</dbReference>
<dbReference type="InterPro" id="IPR005835">
    <property type="entry name" value="NTP_transferase_dom"/>
</dbReference>
<dbReference type="PANTHER" id="PTHR46390">
    <property type="entry name" value="MANNOSE-1-PHOSPHATE GUANYLYLTRANSFERASE"/>
    <property type="match status" value="1"/>
</dbReference>
<dbReference type="CDD" id="cd02509">
    <property type="entry name" value="GDP-M1P_Guanylyltransferase"/>
    <property type="match status" value="1"/>
</dbReference>
<evidence type="ECO:0000256" key="1">
    <source>
        <dbReference type="ARBA" id="ARBA00006115"/>
    </source>
</evidence>
<dbReference type="Pfam" id="PF00483">
    <property type="entry name" value="NTP_transferase"/>
    <property type="match status" value="1"/>
</dbReference>
<dbReference type="SUPFAM" id="SSF51182">
    <property type="entry name" value="RmlC-like cupins"/>
    <property type="match status" value="1"/>
</dbReference>
<evidence type="ECO:0000256" key="2">
    <source>
        <dbReference type="ARBA" id="ARBA00012387"/>
    </source>
</evidence>
<dbReference type="FunFam" id="3.90.550.10:FF:000046">
    <property type="entry name" value="Mannose-1-phosphate guanylyltransferase (GDP)"/>
    <property type="match status" value="1"/>
</dbReference>
<dbReference type="InterPro" id="IPR014710">
    <property type="entry name" value="RmlC-like_jellyroll"/>
</dbReference>
<evidence type="ECO:0000313" key="13">
    <source>
        <dbReference type="Proteomes" id="UP000321567"/>
    </source>
</evidence>
<dbReference type="GO" id="GO:0016853">
    <property type="term" value="F:isomerase activity"/>
    <property type="evidence" value="ECO:0007669"/>
    <property type="project" value="UniProtKB-KW"/>
</dbReference>
<name>A0A512H7D6_9PROT</name>
<evidence type="ECO:0000256" key="7">
    <source>
        <dbReference type="ARBA" id="ARBA00047343"/>
    </source>
</evidence>
<dbReference type="PANTHER" id="PTHR46390:SF1">
    <property type="entry name" value="MANNOSE-1-PHOSPHATE GUANYLYLTRANSFERASE"/>
    <property type="match status" value="1"/>
</dbReference>
<dbReference type="InterPro" id="IPR001538">
    <property type="entry name" value="Man6P_isomerase-2_C"/>
</dbReference>
<dbReference type="CDD" id="cd02213">
    <property type="entry name" value="cupin_PMI_typeII_C"/>
    <property type="match status" value="1"/>
</dbReference>
<dbReference type="Gene3D" id="3.90.550.10">
    <property type="entry name" value="Spore Coat Polysaccharide Biosynthesis Protein SpsA, Chain A"/>
    <property type="match status" value="1"/>
</dbReference>
<dbReference type="Pfam" id="PF22640">
    <property type="entry name" value="ManC_GMP_beta-helix"/>
    <property type="match status" value="1"/>
</dbReference>
<keyword evidence="13" id="KW-1185">Reference proteome</keyword>
<protein>
    <recommendedName>
        <fullName evidence="2">mannose-1-phosphate guanylyltransferase</fullName>
        <ecNumber evidence="2">2.7.7.13</ecNumber>
    </recommendedName>
</protein>
<dbReference type="Gene3D" id="2.60.120.10">
    <property type="entry name" value="Jelly Rolls"/>
    <property type="match status" value="1"/>
</dbReference>
<dbReference type="Proteomes" id="UP000321567">
    <property type="component" value="Unassembled WGS sequence"/>
</dbReference>
<evidence type="ECO:0000256" key="5">
    <source>
        <dbReference type="ARBA" id="ARBA00022741"/>
    </source>
</evidence>
<dbReference type="GO" id="GO:0009298">
    <property type="term" value="P:GDP-mannose biosynthetic process"/>
    <property type="evidence" value="ECO:0007669"/>
    <property type="project" value="TreeGrafter"/>
</dbReference>
<dbReference type="FunFam" id="2.60.120.10:FF:000032">
    <property type="entry name" value="Mannose-1-phosphate guanylyltransferase/mannose-6-phosphate isomerase"/>
    <property type="match status" value="1"/>
</dbReference>
<evidence type="ECO:0000259" key="9">
    <source>
        <dbReference type="Pfam" id="PF00483"/>
    </source>
</evidence>
<accession>A0A512H7D6</accession>